<accession>A0A2U1ZRB8</accession>
<keyword evidence="2" id="KW-1185">Reference proteome</keyword>
<dbReference type="OrthoDB" id="5000691at2"/>
<dbReference type="EMBL" id="PYHR01000002">
    <property type="protein sequence ID" value="PWD49490.1"/>
    <property type="molecule type" value="Genomic_DNA"/>
</dbReference>
<name>A0A2U1ZRB8_9MICO</name>
<protein>
    <submittedName>
        <fullName evidence="1">Uncharacterized protein</fullName>
    </submittedName>
</protein>
<reference evidence="1 2" key="1">
    <citation type="submission" date="2018-03" db="EMBL/GenBank/DDBJ databases">
        <title>Genome assembly of novel Miniimonas species PCH200.</title>
        <authorList>
            <person name="Thakur V."/>
            <person name="Kumar V."/>
            <person name="Singh D."/>
        </authorList>
    </citation>
    <scope>NUCLEOTIDE SEQUENCE [LARGE SCALE GENOMIC DNA]</scope>
    <source>
        <strain evidence="1 2">PCH200</strain>
    </source>
</reference>
<comment type="caution">
    <text evidence="1">The sequence shown here is derived from an EMBL/GenBank/DDBJ whole genome shotgun (WGS) entry which is preliminary data.</text>
</comment>
<gene>
    <name evidence="1" type="ORF">C8046_00885</name>
</gene>
<evidence type="ECO:0000313" key="2">
    <source>
        <dbReference type="Proteomes" id="UP000245166"/>
    </source>
</evidence>
<dbReference type="RefSeq" id="WP_109227873.1">
    <property type="nucleotide sequence ID" value="NZ_PYHR01000002.1"/>
</dbReference>
<proteinExistence type="predicted"/>
<organism evidence="1 2">
    <name type="scientific">Serinibacter arcticus</name>
    <dbReference type="NCBI Taxonomy" id="1655435"/>
    <lineage>
        <taxon>Bacteria</taxon>
        <taxon>Bacillati</taxon>
        <taxon>Actinomycetota</taxon>
        <taxon>Actinomycetes</taxon>
        <taxon>Micrococcales</taxon>
        <taxon>Beutenbergiaceae</taxon>
        <taxon>Serinibacter</taxon>
    </lineage>
</organism>
<dbReference type="Proteomes" id="UP000245166">
    <property type="component" value="Unassembled WGS sequence"/>
</dbReference>
<evidence type="ECO:0000313" key="1">
    <source>
        <dbReference type="EMBL" id="PWD49490.1"/>
    </source>
</evidence>
<dbReference type="AlphaFoldDB" id="A0A2U1ZRB8"/>
<sequence>MQVEFCGEWFDVDPETPFVVGREGDLAIDDNPYLHRRFLAITHTGGLWWLENVGSLIPATVADAQGNVQAWIAPGARLPLVFARTTVLFTAGPTTYELLVVGEEPAYVSTAQEVEQGDTTIGPVVLTDSQRALVLAFAEPVLRGRGSTTAIPTSAQAAARLGWTITRLNRKLDNVCDKLARQGVRGLRGGPRKLAVNRRARLVEHAVASRLVTVDDLPLLDEQAALAAAAAAEPEDD</sequence>